<dbReference type="RefSeq" id="WP_054737227.1">
    <property type="nucleotide sequence ID" value="NZ_AYZM01000134.1"/>
</dbReference>
<accession>A0A0R2F647</accession>
<dbReference type="AlphaFoldDB" id="A0A0R2F647"/>
<name>A0A0R2F647_9LACO</name>
<gene>
    <name evidence="1" type="ORF">FD14_GL001657</name>
</gene>
<dbReference type="Proteomes" id="UP000051442">
    <property type="component" value="Unassembled WGS sequence"/>
</dbReference>
<dbReference type="PATRIC" id="fig|1423804.4.peg.1787"/>
<organism evidence="1 2">
    <name type="scientific">Secundilactobacillus similis DSM 23365 = JCM 2765</name>
    <dbReference type="NCBI Taxonomy" id="1423804"/>
    <lineage>
        <taxon>Bacteria</taxon>
        <taxon>Bacillati</taxon>
        <taxon>Bacillota</taxon>
        <taxon>Bacilli</taxon>
        <taxon>Lactobacillales</taxon>
        <taxon>Lactobacillaceae</taxon>
        <taxon>Secundilactobacillus</taxon>
    </lineage>
</organism>
<evidence type="ECO:0000313" key="2">
    <source>
        <dbReference type="Proteomes" id="UP000051442"/>
    </source>
</evidence>
<dbReference type="OrthoDB" id="2289322at2"/>
<sequence length="259" mass="29033">MLKEQYALKPIDSELATINVSLAARQILEPAYAWTTSADSPYPIVSLISSIAEDERALDRFQENARLNQHDVGRFLKQPVTEEDVLPVLQKSEIAPVGWQLLGAYLIQISKKEPLLVPFMDALAHLKVDAIGVFIAMTSPTMTDVLSTLIEQVARLLARWLPDLPELDHEPTDAETWLPAYALIPVESTQLGISVMVPVALLDWLSAHQDALADLTDDKRVGLMQLLNQETDDDTQIVREWLERNDDDGQTLSRLLFEL</sequence>
<reference evidence="1 2" key="1">
    <citation type="journal article" date="2015" name="Genome Announc.">
        <title>Expanding the biotechnology potential of lactobacilli through comparative genomics of 213 strains and associated genera.</title>
        <authorList>
            <person name="Sun Z."/>
            <person name="Harris H.M."/>
            <person name="McCann A."/>
            <person name="Guo C."/>
            <person name="Argimon S."/>
            <person name="Zhang W."/>
            <person name="Yang X."/>
            <person name="Jeffery I.B."/>
            <person name="Cooney J.C."/>
            <person name="Kagawa T.F."/>
            <person name="Liu W."/>
            <person name="Song Y."/>
            <person name="Salvetti E."/>
            <person name="Wrobel A."/>
            <person name="Rasinkangas P."/>
            <person name="Parkhill J."/>
            <person name="Rea M.C."/>
            <person name="O'Sullivan O."/>
            <person name="Ritari J."/>
            <person name="Douillard F.P."/>
            <person name="Paul Ross R."/>
            <person name="Yang R."/>
            <person name="Briner A.E."/>
            <person name="Felis G.E."/>
            <person name="de Vos W.M."/>
            <person name="Barrangou R."/>
            <person name="Klaenhammer T.R."/>
            <person name="Caufield P.W."/>
            <person name="Cui Y."/>
            <person name="Zhang H."/>
            <person name="O'Toole P.W."/>
        </authorList>
    </citation>
    <scope>NUCLEOTIDE SEQUENCE [LARGE SCALE GENOMIC DNA]</scope>
    <source>
        <strain evidence="1 2">DSM 23365</strain>
    </source>
</reference>
<proteinExistence type="predicted"/>
<keyword evidence="2" id="KW-1185">Reference proteome</keyword>
<comment type="caution">
    <text evidence="1">The sequence shown here is derived from an EMBL/GenBank/DDBJ whole genome shotgun (WGS) entry which is preliminary data.</text>
</comment>
<evidence type="ECO:0000313" key="1">
    <source>
        <dbReference type="EMBL" id="KRN20020.1"/>
    </source>
</evidence>
<protein>
    <submittedName>
        <fullName evidence="1">Uncharacterized protein</fullName>
    </submittedName>
</protein>
<dbReference type="EMBL" id="AYZM01000134">
    <property type="protein sequence ID" value="KRN20020.1"/>
    <property type="molecule type" value="Genomic_DNA"/>
</dbReference>